<dbReference type="AlphaFoldDB" id="A0A510XWN7"/>
<dbReference type="GO" id="GO:0003700">
    <property type="term" value="F:DNA-binding transcription factor activity"/>
    <property type="evidence" value="ECO:0007669"/>
    <property type="project" value="InterPro"/>
</dbReference>
<reference evidence="5 6" key="1">
    <citation type="submission" date="2019-07" db="EMBL/GenBank/DDBJ databases">
        <title>Whole genome shotgun sequence of Pseudoalteromonas espejiana NBRC 102222.</title>
        <authorList>
            <person name="Hosoyama A."/>
            <person name="Uohara A."/>
            <person name="Ohji S."/>
            <person name="Ichikawa N."/>
        </authorList>
    </citation>
    <scope>NUCLEOTIDE SEQUENCE [LARGE SCALE GENOMIC DNA]</scope>
    <source>
        <strain evidence="5 6">NBRC 102222</strain>
    </source>
</reference>
<dbReference type="Gene3D" id="1.10.10.60">
    <property type="entry name" value="Homeodomain-like"/>
    <property type="match status" value="1"/>
</dbReference>
<evidence type="ECO:0000259" key="4">
    <source>
        <dbReference type="PROSITE" id="PS01124"/>
    </source>
</evidence>
<dbReference type="PROSITE" id="PS00041">
    <property type="entry name" value="HTH_ARAC_FAMILY_1"/>
    <property type="match status" value="1"/>
</dbReference>
<dbReference type="EMBL" id="BJUM01000020">
    <property type="protein sequence ID" value="GEK55463.1"/>
    <property type="molecule type" value="Genomic_DNA"/>
</dbReference>
<accession>A0A510XWN7</accession>
<evidence type="ECO:0000256" key="1">
    <source>
        <dbReference type="ARBA" id="ARBA00023015"/>
    </source>
</evidence>
<keyword evidence="2" id="KW-0238">DNA-binding</keyword>
<dbReference type="InterPro" id="IPR009594">
    <property type="entry name" value="Tscrpt_reg_HTH_AraC_N"/>
</dbReference>
<dbReference type="RefSeq" id="WP_089348086.1">
    <property type="nucleotide sequence ID" value="NZ_BJUM01000020.1"/>
</dbReference>
<dbReference type="PRINTS" id="PR00032">
    <property type="entry name" value="HTHARAC"/>
</dbReference>
<dbReference type="PANTHER" id="PTHR43436:SF1">
    <property type="entry name" value="TRANSCRIPTIONAL REGULATORY PROTEIN"/>
    <property type="match status" value="1"/>
</dbReference>
<gene>
    <name evidence="5" type="ORF">PES01_23080</name>
</gene>
<protein>
    <submittedName>
        <fullName evidence="5">AraC family transcriptional regulator</fullName>
    </submittedName>
</protein>
<name>A0A510XWN7_9GAMM</name>
<comment type="caution">
    <text evidence="5">The sequence shown here is derived from an EMBL/GenBank/DDBJ whole genome shotgun (WGS) entry which is preliminary data.</text>
</comment>
<dbReference type="SMART" id="SM00342">
    <property type="entry name" value="HTH_ARAC"/>
    <property type="match status" value="1"/>
</dbReference>
<evidence type="ECO:0000256" key="3">
    <source>
        <dbReference type="ARBA" id="ARBA00023163"/>
    </source>
</evidence>
<proteinExistence type="predicted"/>
<dbReference type="Pfam" id="PF06719">
    <property type="entry name" value="AraC_N"/>
    <property type="match status" value="1"/>
</dbReference>
<feature type="domain" description="HTH araC/xylS-type" evidence="4">
    <location>
        <begin position="200"/>
        <end position="297"/>
    </location>
</feature>
<dbReference type="InterPro" id="IPR009057">
    <property type="entry name" value="Homeodomain-like_sf"/>
</dbReference>
<organism evidence="5 6">
    <name type="scientific">Pseudoalteromonas espejiana</name>
    <dbReference type="NCBI Taxonomy" id="28107"/>
    <lineage>
        <taxon>Bacteria</taxon>
        <taxon>Pseudomonadati</taxon>
        <taxon>Pseudomonadota</taxon>
        <taxon>Gammaproteobacteria</taxon>
        <taxon>Alteromonadales</taxon>
        <taxon>Pseudoalteromonadaceae</taxon>
        <taxon>Pseudoalteromonas</taxon>
    </lineage>
</organism>
<dbReference type="Proteomes" id="UP000321419">
    <property type="component" value="Unassembled WGS sequence"/>
</dbReference>
<keyword evidence="6" id="KW-1185">Reference proteome</keyword>
<evidence type="ECO:0000313" key="5">
    <source>
        <dbReference type="EMBL" id="GEK55463.1"/>
    </source>
</evidence>
<dbReference type="InterPro" id="IPR018062">
    <property type="entry name" value="HTH_AraC-typ_CS"/>
</dbReference>
<keyword evidence="1" id="KW-0805">Transcription regulation</keyword>
<dbReference type="PROSITE" id="PS01124">
    <property type="entry name" value="HTH_ARAC_FAMILY_2"/>
    <property type="match status" value="1"/>
</dbReference>
<evidence type="ECO:0000313" key="6">
    <source>
        <dbReference type="Proteomes" id="UP000321419"/>
    </source>
</evidence>
<dbReference type="Pfam" id="PF12833">
    <property type="entry name" value="HTH_18"/>
    <property type="match status" value="1"/>
</dbReference>
<dbReference type="InterPro" id="IPR020449">
    <property type="entry name" value="Tscrpt_reg_AraC-type_HTH"/>
</dbReference>
<evidence type="ECO:0000256" key="2">
    <source>
        <dbReference type="ARBA" id="ARBA00023125"/>
    </source>
</evidence>
<dbReference type="InterPro" id="IPR018060">
    <property type="entry name" value="HTH_AraC"/>
</dbReference>
<dbReference type="OrthoDB" id="34150at2"/>
<dbReference type="PANTHER" id="PTHR43436">
    <property type="entry name" value="ARAC-FAMILY TRANSCRIPTIONAL REGULATOR"/>
    <property type="match status" value="1"/>
</dbReference>
<sequence length="317" mass="34646">MSKQQIKQLIQNKVLNSALPSSDNTGSVLIETGIKGVQLFKVTQSMRCAPAVYEPCIVAIVNGAKEAILDGKHFVYDENQYMCCPMSMPVEAGTPTASPDNPLLGVIIYLDTKVMTELSIAMAASRVKKHTLNNAPQGLALAEWDTAFTSSLLRLLELVDKPVDMSVLGEGRLRELYYAVLKGEAGQAAQRAFGVGNEIARSINYLSSRLHEVVTIDDIAAKVGVSRAVLHRKFKEATTMSPIQFVKSMRLNTAAMKIAAGMNVSAAAMTVGYVSSSQFSREFKRMYGQSPKQWSQAKELPRELVEQAINQATNLRN</sequence>
<dbReference type="SUPFAM" id="SSF46689">
    <property type="entry name" value="Homeodomain-like"/>
    <property type="match status" value="2"/>
</dbReference>
<keyword evidence="3" id="KW-0804">Transcription</keyword>
<dbReference type="GO" id="GO:0043565">
    <property type="term" value="F:sequence-specific DNA binding"/>
    <property type="evidence" value="ECO:0007669"/>
    <property type="project" value="InterPro"/>
</dbReference>